<accession>A0A2T5IJY6</accession>
<keyword evidence="4 6" id="KW-0732">Signal</keyword>
<dbReference type="PANTHER" id="PTHR30290:SF10">
    <property type="entry name" value="PERIPLASMIC OLIGOPEPTIDE-BINDING PROTEIN-RELATED"/>
    <property type="match status" value="1"/>
</dbReference>
<dbReference type="OrthoDB" id="9801912at2"/>
<keyword evidence="5" id="KW-0653">Protein transport</keyword>
<dbReference type="AlphaFoldDB" id="A0A2T5IJY6"/>
<dbReference type="GO" id="GO:0043190">
    <property type="term" value="C:ATP-binding cassette (ABC) transporter complex"/>
    <property type="evidence" value="ECO:0007669"/>
    <property type="project" value="InterPro"/>
</dbReference>
<dbReference type="InterPro" id="IPR030678">
    <property type="entry name" value="Peptide/Ni-bd"/>
</dbReference>
<evidence type="ECO:0000259" key="7">
    <source>
        <dbReference type="Pfam" id="PF00496"/>
    </source>
</evidence>
<dbReference type="InterPro" id="IPR000914">
    <property type="entry name" value="SBP_5_dom"/>
</dbReference>
<evidence type="ECO:0000256" key="3">
    <source>
        <dbReference type="ARBA" id="ARBA00022448"/>
    </source>
</evidence>
<dbReference type="CDD" id="cd08504">
    <property type="entry name" value="PBP2_OppA"/>
    <property type="match status" value="1"/>
</dbReference>
<dbReference type="Gene3D" id="3.40.190.10">
    <property type="entry name" value="Periplasmic binding protein-like II"/>
    <property type="match status" value="1"/>
</dbReference>
<evidence type="ECO:0000313" key="8">
    <source>
        <dbReference type="EMBL" id="PTQ84140.1"/>
    </source>
</evidence>
<evidence type="ECO:0000256" key="4">
    <source>
        <dbReference type="ARBA" id="ARBA00022729"/>
    </source>
</evidence>
<dbReference type="Gene3D" id="3.90.76.10">
    <property type="entry name" value="Dipeptide-binding Protein, Domain 1"/>
    <property type="match status" value="1"/>
</dbReference>
<proteinExistence type="inferred from homology"/>
<dbReference type="Pfam" id="PF00496">
    <property type="entry name" value="SBP_bac_5"/>
    <property type="match status" value="1"/>
</dbReference>
<dbReference type="PROSITE" id="PS51257">
    <property type="entry name" value="PROKAR_LIPOPROTEIN"/>
    <property type="match status" value="1"/>
</dbReference>
<evidence type="ECO:0000313" key="9">
    <source>
        <dbReference type="Proteomes" id="UP000244161"/>
    </source>
</evidence>
<evidence type="ECO:0000256" key="6">
    <source>
        <dbReference type="SAM" id="SignalP"/>
    </source>
</evidence>
<dbReference type="RefSeq" id="WP_108032772.1">
    <property type="nucleotide sequence ID" value="NZ_QAOM01000010.1"/>
</dbReference>
<gene>
    <name evidence="8" type="ORF">C8U37_11057</name>
</gene>
<dbReference type="InterPro" id="IPR039424">
    <property type="entry name" value="SBP_5"/>
</dbReference>
<dbReference type="GO" id="GO:0015833">
    <property type="term" value="P:peptide transport"/>
    <property type="evidence" value="ECO:0007669"/>
    <property type="project" value="UniProtKB-KW"/>
</dbReference>
<dbReference type="PIRSF" id="PIRSF002741">
    <property type="entry name" value="MppA"/>
    <property type="match status" value="1"/>
</dbReference>
<dbReference type="FunFam" id="3.10.105.10:FF:000001">
    <property type="entry name" value="Oligopeptide ABC transporter, oligopeptide-binding protein"/>
    <property type="match status" value="1"/>
</dbReference>
<feature type="domain" description="Solute-binding protein family 5" evidence="7">
    <location>
        <begin position="92"/>
        <end position="475"/>
    </location>
</feature>
<comment type="caution">
    <text evidence="8">The sequence shown here is derived from an EMBL/GenBank/DDBJ whole genome shotgun (WGS) entry which is preliminary data.</text>
</comment>
<keyword evidence="5" id="KW-0571">Peptide transport</keyword>
<dbReference type="GO" id="GO:0030288">
    <property type="term" value="C:outer membrane-bounded periplasmic space"/>
    <property type="evidence" value="ECO:0007669"/>
    <property type="project" value="UniProtKB-ARBA"/>
</dbReference>
<feature type="chain" id="PRO_5039510294" evidence="6">
    <location>
        <begin position="23"/>
        <end position="557"/>
    </location>
</feature>
<keyword evidence="3" id="KW-0813">Transport</keyword>
<keyword evidence="9" id="KW-1185">Reference proteome</keyword>
<evidence type="ECO:0000256" key="2">
    <source>
        <dbReference type="ARBA" id="ARBA00005695"/>
    </source>
</evidence>
<evidence type="ECO:0000256" key="1">
    <source>
        <dbReference type="ARBA" id="ARBA00004196"/>
    </source>
</evidence>
<dbReference type="Proteomes" id="UP000244161">
    <property type="component" value="Unassembled WGS sequence"/>
</dbReference>
<name>A0A2T5IJY6_9LACT</name>
<dbReference type="EMBL" id="QAOM01000010">
    <property type="protein sequence ID" value="PTQ84140.1"/>
    <property type="molecule type" value="Genomic_DNA"/>
</dbReference>
<comment type="subcellular location">
    <subcellularLocation>
        <location evidence="1">Cell envelope</location>
    </subcellularLocation>
</comment>
<feature type="signal peptide" evidence="6">
    <location>
        <begin position="1"/>
        <end position="22"/>
    </location>
</feature>
<dbReference type="GO" id="GO:1904680">
    <property type="term" value="F:peptide transmembrane transporter activity"/>
    <property type="evidence" value="ECO:0007669"/>
    <property type="project" value="TreeGrafter"/>
</dbReference>
<protein>
    <submittedName>
        <fullName evidence="8">Oligopeptide transport system substrate-binding protein</fullName>
    </submittedName>
</protein>
<reference evidence="8 9" key="1">
    <citation type="submission" date="2018-04" db="EMBL/GenBank/DDBJ databases">
        <title>Genomic Encyclopedia of Archaeal and Bacterial Type Strains, Phase II (KMG-II): from individual species to whole genera.</title>
        <authorList>
            <person name="Goeker M."/>
        </authorList>
    </citation>
    <scope>NUCLEOTIDE SEQUENCE [LARGE SCALE GENOMIC DNA]</scope>
    <source>
        <strain evidence="8 9">DSM 18806</strain>
    </source>
</reference>
<dbReference type="SUPFAM" id="SSF53850">
    <property type="entry name" value="Periplasmic binding protein-like II"/>
    <property type="match status" value="1"/>
</dbReference>
<comment type="similarity">
    <text evidence="2">Belongs to the bacterial solute-binding protein 5 family.</text>
</comment>
<sequence>MIRINKKLQLLLGLFSVGLLVACGNNNGSTSLDSTDANAVSTENGNASSKALRLTASADIPTMDIIAATDLVSFTAMNNAFEGLYTLDLNGKVVPASAKNMPEISSDGLIYTFTIRDDATWSNGEQVTSADYVYAWRKMVDPAMAAGYSYMYDGLIQNATEILAGEMDAAELAVEAISEKVLKVTLAQPAPYFLDLLSMPFFFPQNQAYVEEQGDSYGSSSDTLIYNGPFIMTDWNQAKGGSWTFTKNDSYWGKDEIPLNQVVVQVMKETSTAINLYEADELDYAALSGEYVAANKANEDYHSQMNTTSNFIEMNQEVPALANENIREALTKSLDTANYTENVLKNGSVPIYGYVPNGLATNPGTGADFREDAGDLTSYNLEEAQTAWEKGLSELGVETISLELMTTDSEDSKKFAEFFQSQLQGNLPGLTLTIRQVPFNVKQDSLRNGSFQLGTANWIADFADPVNYVERFHSDINRGNYAFEDVDTLIETAKAAYDDEEARWDLLVEAEQVAIGEHYVQLPTYQSAGAYLLKDHVKDLYIPVFGPDSYRYASIGE</sequence>
<organism evidence="8 9">
    <name type="scientific">Trichococcus patagoniensis</name>
    <dbReference type="NCBI Taxonomy" id="382641"/>
    <lineage>
        <taxon>Bacteria</taxon>
        <taxon>Bacillati</taxon>
        <taxon>Bacillota</taxon>
        <taxon>Bacilli</taxon>
        <taxon>Lactobacillales</taxon>
        <taxon>Carnobacteriaceae</taxon>
        <taxon>Trichococcus</taxon>
    </lineage>
</organism>
<evidence type="ECO:0000256" key="5">
    <source>
        <dbReference type="ARBA" id="ARBA00022856"/>
    </source>
</evidence>
<dbReference type="Gene3D" id="3.10.105.10">
    <property type="entry name" value="Dipeptide-binding Protein, Domain 3"/>
    <property type="match status" value="1"/>
</dbReference>
<dbReference type="FunFam" id="3.90.76.10:FF:000001">
    <property type="entry name" value="Oligopeptide ABC transporter substrate-binding protein"/>
    <property type="match status" value="1"/>
</dbReference>
<dbReference type="PANTHER" id="PTHR30290">
    <property type="entry name" value="PERIPLASMIC BINDING COMPONENT OF ABC TRANSPORTER"/>
    <property type="match status" value="1"/>
</dbReference>